<reference evidence="1" key="1">
    <citation type="journal article" date="2023" name="G3 (Bethesda)">
        <title>A reference genome for the long-term kleptoplast-retaining sea slug Elysia crispata morphotype clarki.</title>
        <authorList>
            <person name="Eastman K.E."/>
            <person name="Pendleton A.L."/>
            <person name="Shaikh M.A."/>
            <person name="Suttiyut T."/>
            <person name="Ogas R."/>
            <person name="Tomko P."/>
            <person name="Gavelis G."/>
            <person name="Widhalm J.R."/>
            <person name="Wisecaver J.H."/>
        </authorList>
    </citation>
    <scope>NUCLEOTIDE SEQUENCE</scope>
    <source>
        <strain evidence="1">ECLA1</strain>
    </source>
</reference>
<gene>
    <name evidence="1" type="ORF">RRG08_053948</name>
</gene>
<dbReference type="AlphaFoldDB" id="A0AAE1DEJ8"/>
<name>A0AAE1DEJ8_9GAST</name>
<sequence length="232" mass="25825">MDNKQSMPSSSVQPLILVFIGIFFFTSPDLIYARQLLYLTLNLTAIILSYRDHRAENINHSYHGPSTYTYTVVQSITARPELTRLSAAIQKARKGFNLDVKSINPSPLGPQPRILAYSTVVVEKGMTPQNSFGRLDLPYCKDHLFGLRHTRAGNYPESNFPGGAIDARPMKGAYDEHRVASIHTRPLVLTIQIGVLSKCTSLITCKRGRVHQKALINGGLENREEYQAIGGL</sequence>
<dbReference type="Proteomes" id="UP001283361">
    <property type="component" value="Unassembled WGS sequence"/>
</dbReference>
<protein>
    <submittedName>
        <fullName evidence="1">Uncharacterized protein</fullName>
    </submittedName>
</protein>
<accession>A0AAE1DEJ8</accession>
<comment type="caution">
    <text evidence="1">The sequence shown here is derived from an EMBL/GenBank/DDBJ whole genome shotgun (WGS) entry which is preliminary data.</text>
</comment>
<keyword evidence="2" id="KW-1185">Reference proteome</keyword>
<organism evidence="1 2">
    <name type="scientific">Elysia crispata</name>
    <name type="common">lettuce slug</name>
    <dbReference type="NCBI Taxonomy" id="231223"/>
    <lineage>
        <taxon>Eukaryota</taxon>
        <taxon>Metazoa</taxon>
        <taxon>Spiralia</taxon>
        <taxon>Lophotrochozoa</taxon>
        <taxon>Mollusca</taxon>
        <taxon>Gastropoda</taxon>
        <taxon>Heterobranchia</taxon>
        <taxon>Euthyneura</taxon>
        <taxon>Panpulmonata</taxon>
        <taxon>Sacoglossa</taxon>
        <taxon>Placobranchoidea</taxon>
        <taxon>Plakobranchidae</taxon>
        <taxon>Elysia</taxon>
    </lineage>
</organism>
<dbReference type="EMBL" id="JAWDGP010004106">
    <property type="protein sequence ID" value="KAK3767804.1"/>
    <property type="molecule type" value="Genomic_DNA"/>
</dbReference>
<proteinExistence type="predicted"/>
<evidence type="ECO:0000313" key="1">
    <source>
        <dbReference type="EMBL" id="KAK3767804.1"/>
    </source>
</evidence>
<evidence type="ECO:0000313" key="2">
    <source>
        <dbReference type="Proteomes" id="UP001283361"/>
    </source>
</evidence>